<dbReference type="EMBL" id="BMAW01106898">
    <property type="protein sequence ID" value="GFT26580.1"/>
    <property type="molecule type" value="Genomic_DNA"/>
</dbReference>
<feature type="compositionally biased region" description="Low complexity" evidence="1">
    <location>
        <begin position="96"/>
        <end position="108"/>
    </location>
</feature>
<keyword evidence="3" id="KW-1185">Reference proteome</keyword>
<dbReference type="AlphaFoldDB" id="A0A8X6NQZ4"/>
<accession>A0A8X6NQZ4</accession>
<evidence type="ECO:0000313" key="2">
    <source>
        <dbReference type="EMBL" id="GFT26580.1"/>
    </source>
</evidence>
<sequence>MKFLQFQVALIYHIDLNPTVKNYLGSRVVMVFRLGKKKKKTCSDPANCLQCMQRNVNLNASQYTINASLEKDRRLAEESRRKELHFVQLPPERKQIPIPEESSGESSPIPSPVPMGAERRMVVASCSRNPCIATAIEAPDDEILMQMPIRYHSPHCNCAACKKKRYDDSLLAMDAQVILQNSLLQSTLSDTAGLVCAIL</sequence>
<comment type="caution">
    <text evidence="2">The sequence shown here is derived from an EMBL/GenBank/DDBJ whole genome shotgun (WGS) entry which is preliminary data.</text>
</comment>
<evidence type="ECO:0000313" key="3">
    <source>
        <dbReference type="Proteomes" id="UP000887013"/>
    </source>
</evidence>
<gene>
    <name evidence="2" type="primary">AVEN_128087_1</name>
    <name evidence="2" type="ORF">NPIL_463161</name>
</gene>
<feature type="region of interest" description="Disordered" evidence="1">
    <location>
        <begin position="89"/>
        <end position="112"/>
    </location>
</feature>
<reference evidence="2" key="1">
    <citation type="submission" date="2020-08" db="EMBL/GenBank/DDBJ databases">
        <title>Multicomponent nature underlies the extraordinary mechanical properties of spider dragline silk.</title>
        <authorList>
            <person name="Kono N."/>
            <person name="Nakamura H."/>
            <person name="Mori M."/>
            <person name="Yoshida Y."/>
            <person name="Ohtoshi R."/>
            <person name="Malay A.D."/>
            <person name="Moran D.A.P."/>
            <person name="Tomita M."/>
            <person name="Numata K."/>
            <person name="Arakawa K."/>
        </authorList>
    </citation>
    <scope>NUCLEOTIDE SEQUENCE</scope>
</reference>
<proteinExistence type="predicted"/>
<dbReference type="Proteomes" id="UP000887013">
    <property type="component" value="Unassembled WGS sequence"/>
</dbReference>
<organism evidence="2 3">
    <name type="scientific">Nephila pilipes</name>
    <name type="common">Giant wood spider</name>
    <name type="synonym">Nephila maculata</name>
    <dbReference type="NCBI Taxonomy" id="299642"/>
    <lineage>
        <taxon>Eukaryota</taxon>
        <taxon>Metazoa</taxon>
        <taxon>Ecdysozoa</taxon>
        <taxon>Arthropoda</taxon>
        <taxon>Chelicerata</taxon>
        <taxon>Arachnida</taxon>
        <taxon>Araneae</taxon>
        <taxon>Araneomorphae</taxon>
        <taxon>Entelegynae</taxon>
        <taxon>Araneoidea</taxon>
        <taxon>Nephilidae</taxon>
        <taxon>Nephila</taxon>
    </lineage>
</organism>
<dbReference type="OrthoDB" id="6436095at2759"/>
<protein>
    <submittedName>
        <fullName evidence="2">Uncharacterized protein</fullName>
    </submittedName>
</protein>
<name>A0A8X6NQZ4_NEPPI</name>
<evidence type="ECO:0000256" key="1">
    <source>
        <dbReference type="SAM" id="MobiDB-lite"/>
    </source>
</evidence>